<feature type="coiled-coil region" evidence="1">
    <location>
        <begin position="1253"/>
        <end position="1280"/>
    </location>
</feature>
<sequence>MFDSVFSAFAPQFPNDKLILGEKKVLADLDNLEAKGALLLANIPLDAARAFIDKDLLQTTTADDGNTRLKKNQKNPLQVKEYMLSALKRSLYSIWLSGWNTGSNHADTEVKNANRKVNFNSFSNLIYFDDAQKPGVQIRPIRNIPAESAIRGRINQLAQDVTNSEYKKIQQDLLAAVTPQPDTKQPISRNELLKRIEERLGTKSGRYSKRAETIARTELTFAYNAGRLETYRESGLVEAVRFYTIIDERRCNICASRHGLVIPLNDWQAIAANTPAIHPRCRCVLSPVLKKSPELKDRDRFVQNRELVPRPILWAAAGILASVLVGKTITPIQTIARAAGQTTTAAAGITLAEAIAQIRSEIGEKAPVTEPVADSEAVASPASGTLRERASEQPQAQQQQEVGETVTPLVLLGQLDINTATREELQKILPGRSLTVRQVNAILKRREQSAITKIEDLKNVPEIGAKTFERLKQLSEGYQIIPLLDPKSIRTPTQLWAANLGLTKSQSETIFNELQKGSFKDIEDLKTRLKGKGIGDRTIENMQQRAVVIPRQFSPVKETVPVREAGGQGGRGAGEDLLPPDVSAGNAISPRAPLPYSTSGLPPERVIPQKVPTIVTDPLKQELSGIRSGVDDFNQASVKTANDQLNSKELFGKSLKQQASDTQNTVDGFRSFNQQVSTVEDQLLEWDRRLASVEDNYQNLLDPTKPNYFEQAPASIAQIRAQLQKATKTIDGAIENNNKYAAKINEKVDAIEQRVTKLNNQRAAVTSQKTADNLRTNLEEFNTKIQTLESQVSRLPPGAERSQAWLELQRLKRQQSDAIDQIRTVSDQLNDYTNPVIDTARGAINTIEQTNQAIASTAEKLKQLQQRLSKLPVTKNQLEPELRTQYDTVKDLRTVQRRMQSSAKLYRRADEAATRNLNNRATNQENFYNRYDEQYQGFEGNTAPVIERRLSQIQADMRELESMPEGTVAWLLGFNGWDTANIPRDLSLVLNGAPTTSKSLAQIRKMASDLWDKTKQIEANIEVVKRNTEFRFINSDRKVQGFDDLLKNAEDNLTYWLSTRNAALNPSNIGSSNNRLTELQREIQKAIDKKDNAALTELFRQISPDDAYGYARKTLLDMEEWSKRYQDVIGSTAKPGAIASQPITKLYDQYQQANETFLQQLGNSRVNQSQTIEQAYQDAKDIYERLRYDANRIPTFDLKGKATSAEELQKQLQATQERLKGLVNSKQFTNPAVSTNPKVVKAQQQLDALDSTSRNTFKEINDLNQEIDLLKQQGKGTTKNEIALAQKRDLFEQTRQQMKGVGEDIKDLKLGDEAYQQIQQLKSSTEEFRGAIASSQSQLATVNQQLVRLQEQQQILGGGLSQRAIKLSDEIDSLQAKRVDLVKKIGDDYRQVQEMQVQMRSLRNP</sequence>
<evidence type="ECO:0000256" key="1">
    <source>
        <dbReference type="SAM" id="Coils"/>
    </source>
</evidence>
<feature type="coiled-coil region" evidence="1">
    <location>
        <begin position="1198"/>
        <end position="1225"/>
    </location>
</feature>
<keyword evidence="5" id="KW-1185">Reference proteome</keyword>
<reference evidence="5" key="1">
    <citation type="submission" date="2008-04" db="EMBL/GenBank/DDBJ databases">
        <title>Complete sequence of chromosome of Nostoc punctiforme ATCC 29133.</title>
        <authorList>
            <consortium name="US DOE Joint Genome Institute"/>
            <person name="Copeland A."/>
            <person name="Lucas S."/>
            <person name="Lapidus A."/>
            <person name="Glavina del Rio T."/>
            <person name="Dalin E."/>
            <person name="Tice H."/>
            <person name="Pitluck S."/>
            <person name="Chain P."/>
            <person name="Malfatti S."/>
            <person name="Shin M."/>
            <person name="Vergez L."/>
            <person name="Schmutz J."/>
            <person name="Larimer F."/>
            <person name="Land M."/>
            <person name="Hauser L."/>
            <person name="Kyrpides N."/>
            <person name="Kim E."/>
            <person name="Meeks J.C."/>
            <person name="Elhai J."/>
            <person name="Campbell E.L."/>
            <person name="Thiel T."/>
            <person name="Longmire J."/>
            <person name="Potts M."/>
            <person name="Atlas R."/>
        </authorList>
    </citation>
    <scope>NUCLEOTIDE SEQUENCE [LARGE SCALE GENOMIC DNA]</scope>
    <source>
        <strain evidence="5">ATCC 29133 / PCC 73102</strain>
    </source>
</reference>
<protein>
    <submittedName>
        <fullName evidence="4">Phage putative head morphogenesis protein, SPP1 gp7 family</fullName>
    </submittedName>
</protein>
<feature type="region of interest" description="Disordered" evidence="2">
    <location>
        <begin position="366"/>
        <end position="402"/>
    </location>
</feature>
<dbReference type="RefSeq" id="WP_012409158.1">
    <property type="nucleotide sequence ID" value="NC_010628.1"/>
</dbReference>
<dbReference type="PANTHER" id="PTHR45615">
    <property type="entry name" value="MYOSIN HEAVY CHAIN, NON-MUSCLE"/>
    <property type="match status" value="1"/>
</dbReference>
<dbReference type="SUPFAM" id="SSF47781">
    <property type="entry name" value="RuvA domain 2-like"/>
    <property type="match status" value="1"/>
</dbReference>
<accession>B2ITD3</accession>
<dbReference type="Pfam" id="PF04233">
    <property type="entry name" value="Phage_Mu_F"/>
    <property type="match status" value="1"/>
</dbReference>
<keyword evidence="1" id="KW-0175">Coiled coil</keyword>
<dbReference type="eggNOG" id="COG1196">
    <property type="taxonomic scope" value="Bacteria"/>
</dbReference>
<dbReference type="eggNOG" id="COG1555">
    <property type="taxonomic scope" value="Bacteria"/>
</dbReference>
<dbReference type="PANTHER" id="PTHR45615:SF80">
    <property type="entry name" value="GRIP DOMAIN-CONTAINING PROTEIN"/>
    <property type="match status" value="1"/>
</dbReference>
<dbReference type="EnsemblBacteria" id="ACC81164">
    <property type="protein sequence ID" value="ACC81164"/>
    <property type="gene ID" value="Npun_R2610"/>
</dbReference>
<dbReference type="Gene3D" id="1.10.287.1490">
    <property type="match status" value="1"/>
</dbReference>
<dbReference type="NCBIfam" id="TIGR01641">
    <property type="entry name" value="phageSPP1_gp7"/>
    <property type="match status" value="1"/>
</dbReference>
<proteinExistence type="predicted"/>
<dbReference type="EMBL" id="CP001037">
    <property type="protein sequence ID" value="ACC81164.1"/>
    <property type="molecule type" value="Genomic_DNA"/>
</dbReference>
<dbReference type="InterPro" id="IPR006528">
    <property type="entry name" value="Phage_head_morphogenesis_dom"/>
</dbReference>
<name>B2ITD3_NOSP7</name>
<feature type="coiled-coil region" evidence="1">
    <location>
        <begin position="1069"/>
        <end position="1096"/>
    </location>
</feature>
<dbReference type="Gene3D" id="1.10.150.320">
    <property type="entry name" value="Photosystem II 12 kDa extrinsic protein"/>
    <property type="match status" value="1"/>
</dbReference>
<dbReference type="Pfam" id="PF12836">
    <property type="entry name" value="HHH_3"/>
    <property type="match status" value="1"/>
</dbReference>
<dbReference type="HOGENOM" id="CLU_254032_0_0_3"/>
<dbReference type="KEGG" id="npu:Npun_R2610"/>
<dbReference type="STRING" id="63737.Npun_R2610"/>
<feature type="domain" description="Phage head morphogenesis" evidence="3">
    <location>
        <begin position="189"/>
        <end position="285"/>
    </location>
</feature>
<dbReference type="InterPro" id="IPR010994">
    <property type="entry name" value="RuvA_2-like"/>
</dbReference>
<evidence type="ECO:0000259" key="3">
    <source>
        <dbReference type="Pfam" id="PF04233"/>
    </source>
</evidence>
<organism evidence="4 5">
    <name type="scientific">Nostoc punctiforme (strain ATCC 29133 / PCC 73102)</name>
    <dbReference type="NCBI Taxonomy" id="63737"/>
    <lineage>
        <taxon>Bacteria</taxon>
        <taxon>Bacillati</taxon>
        <taxon>Cyanobacteriota</taxon>
        <taxon>Cyanophyceae</taxon>
        <taxon>Nostocales</taxon>
        <taxon>Nostocaceae</taxon>
        <taxon>Nostoc</taxon>
    </lineage>
</organism>
<evidence type="ECO:0000313" key="5">
    <source>
        <dbReference type="Proteomes" id="UP000001191"/>
    </source>
</evidence>
<evidence type="ECO:0000256" key="2">
    <source>
        <dbReference type="SAM" id="MobiDB-lite"/>
    </source>
</evidence>
<dbReference type="Proteomes" id="UP000001191">
    <property type="component" value="Chromosome"/>
</dbReference>
<dbReference type="eggNOG" id="COG2369">
    <property type="taxonomic scope" value="Bacteria"/>
</dbReference>
<dbReference type="OrthoDB" id="582275at2"/>
<reference evidence="4 5" key="2">
    <citation type="journal article" date="2013" name="Plant Physiol.">
        <title>A Nostoc punctiforme Sugar Transporter Necessary to Establish a Cyanobacterium-Plant Symbiosis.</title>
        <authorList>
            <person name="Ekman M."/>
            <person name="Picossi S."/>
            <person name="Campbell E.L."/>
            <person name="Meeks J.C."/>
            <person name="Flores E."/>
        </authorList>
    </citation>
    <scope>NUCLEOTIDE SEQUENCE [LARGE SCALE GENOMIC DNA]</scope>
    <source>
        <strain evidence="5">ATCC 29133 / PCC 73102</strain>
    </source>
</reference>
<gene>
    <name evidence="4" type="ordered locus">Npun_R2610</name>
</gene>
<feature type="coiled-coil region" evidence="1">
    <location>
        <begin position="676"/>
        <end position="867"/>
    </location>
</feature>
<feature type="coiled-coil region" evidence="1">
    <location>
        <begin position="1332"/>
        <end position="1384"/>
    </location>
</feature>
<evidence type="ECO:0000313" key="4">
    <source>
        <dbReference type="EMBL" id="ACC81164.1"/>
    </source>
</evidence>